<proteinExistence type="predicted"/>
<dbReference type="EMBL" id="LLXH01009022">
    <property type="protein sequence ID" value="PKC50800.1"/>
    <property type="molecule type" value="Genomic_DNA"/>
</dbReference>
<reference evidence="1 2" key="2">
    <citation type="submission" date="2017-10" db="EMBL/GenBank/DDBJ databases">
        <title>Genome analyses suggest a sexual origin of heterokaryosis in a supposedly ancient asexual fungus.</title>
        <authorList>
            <person name="Corradi N."/>
            <person name="Sedzielewska K."/>
            <person name="Noel J."/>
            <person name="Charron P."/>
            <person name="Farinelli L."/>
            <person name="Marton T."/>
            <person name="Kruger M."/>
            <person name="Pelin A."/>
            <person name="Brachmann A."/>
            <person name="Corradi N."/>
        </authorList>
    </citation>
    <scope>NUCLEOTIDE SEQUENCE [LARGE SCALE GENOMIC DNA]</scope>
    <source>
        <strain evidence="1 2">A1</strain>
    </source>
</reference>
<feature type="non-terminal residue" evidence="1">
    <location>
        <position position="1"/>
    </location>
</feature>
<reference evidence="1 2" key="1">
    <citation type="submission" date="2017-10" db="EMBL/GenBank/DDBJ databases">
        <title>Extensive intraspecific genome diversity in a model arbuscular mycorrhizal fungus.</title>
        <authorList>
            <person name="Chen E.C.H."/>
            <person name="Morin E."/>
            <person name="Baudet D."/>
            <person name="Noel J."/>
            <person name="Ndikumana S."/>
            <person name="Charron P."/>
            <person name="St-Onge C."/>
            <person name="Giorgi J."/>
            <person name="Grigoriev I.V."/>
            <person name="Roux C."/>
            <person name="Martin F.M."/>
            <person name="Corradi N."/>
        </authorList>
    </citation>
    <scope>NUCLEOTIDE SEQUENCE [LARGE SCALE GENOMIC DNA]</scope>
    <source>
        <strain evidence="1 2">A1</strain>
    </source>
</reference>
<evidence type="ECO:0000313" key="2">
    <source>
        <dbReference type="Proteomes" id="UP000232688"/>
    </source>
</evidence>
<dbReference type="VEuPathDB" id="FungiDB:RhiirA1_485315"/>
<organism evidence="1 2">
    <name type="scientific">Rhizophagus irregularis</name>
    <dbReference type="NCBI Taxonomy" id="588596"/>
    <lineage>
        <taxon>Eukaryota</taxon>
        <taxon>Fungi</taxon>
        <taxon>Fungi incertae sedis</taxon>
        <taxon>Mucoromycota</taxon>
        <taxon>Glomeromycotina</taxon>
        <taxon>Glomeromycetes</taxon>
        <taxon>Glomerales</taxon>
        <taxon>Glomeraceae</taxon>
        <taxon>Rhizophagus</taxon>
    </lineage>
</organism>
<dbReference type="AlphaFoldDB" id="A0A2N0QIC2"/>
<accession>A0A2N0QIC2</accession>
<name>A0A2N0QIC2_9GLOM</name>
<evidence type="ECO:0000313" key="1">
    <source>
        <dbReference type="EMBL" id="PKC50800.1"/>
    </source>
</evidence>
<protein>
    <submittedName>
        <fullName evidence="1">Uncharacterized protein</fullName>
    </submittedName>
</protein>
<sequence>YVTEDKYLTEAIIEQNQDDDNDTKNKILKQKRDKLLLTLHNFKTELFLSYMDIKFKAALINSSINWYKFASYMIEENDILLKVHLHLRLLTETCLV</sequence>
<dbReference type="Proteomes" id="UP000232688">
    <property type="component" value="Unassembled WGS sequence"/>
</dbReference>
<gene>
    <name evidence="1" type="ORF">RhiirA1_485315</name>
</gene>
<comment type="caution">
    <text evidence="1">The sequence shown here is derived from an EMBL/GenBank/DDBJ whole genome shotgun (WGS) entry which is preliminary data.</text>
</comment>